<keyword evidence="3" id="KW-0732">Signal</keyword>
<evidence type="ECO:0000313" key="11">
    <source>
        <dbReference type="RefSeq" id="XP_072601036.1"/>
    </source>
</evidence>
<sequence length="276" mass="31762">MNCTWAKGQAAPDDVQYFLYIRDLKQRRERECPHYLEDSGTHVGCHLEDLSGLAYYNYFLVNGTSQRTGIQFFDSILSWKKIEIYSPPNNISVHCNVSHCLIQWEKPVTRHALSNREFKYQLDIQRLKNKEHSGNQLIEVSGNWENKHNFPSPEPRAKHTVKIRTSDARIQRWGSWSQPVEFGSDDPEASLVHIYMLVVLGTLVSALIIGCLLKRFLASRRLFPRIPHVKDKWNDNHPSDHQVIWEKFASDPQKADNEEIVTVEEVTAVTAAPAGV</sequence>
<keyword evidence="4 8" id="KW-1133">Transmembrane helix</keyword>
<protein>
    <submittedName>
        <fullName evidence="11">Granulocyte-macrophage colony-stimulating factor receptor subunit alpha isoform X5</fullName>
    </submittedName>
</protein>
<organism evidence="10 11">
    <name type="scientific">Vulpes vulpes</name>
    <name type="common">Red fox</name>
    <dbReference type="NCBI Taxonomy" id="9627"/>
    <lineage>
        <taxon>Eukaryota</taxon>
        <taxon>Metazoa</taxon>
        <taxon>Chordata</taxon>
        <taxon>Craniata</taxon>
        <taxon>Vertebrata</taxon>
        <taxon>Euteleostomi</taxon>
        <taxon>Mammalia</taxon>
        <taxon>Eutheria</taxon>
        <taxon>Laurasiatheria</taxon>
        <taxon>Carnivora</taxon>
        <taxon>Caniformia</taxon>
        <taxon>Canidae</taxon>
        <taxon>Vulpes</taxon>
    </lineage>
</organism>
<dbReference type="InterPro" id="IPR015321">
    <property type="entry name" value="TypeI_recpt_CBD"/>
</dbReference>
<evidence type="ECO:0000256" key="5">
    <source>
        <dbReference type="ARBA" id="ARBA00023136"/>
    </source>
</evidence>
<dbReference type="Gene3D" id="2.60.40.10">
    <property type="entry name" value="Immunoglobulins"/>
    <property type="match status" value="2"/>
</dbReference>
<dbReference type="Pfam" id="PF09240">
    <property type="entry name" value="IL6Ra-bind"/>
    <property type="match status" value="1"/>
</dbReference>
<dbReference type="Proteomes" id="UP001652641">
    <property type="component" value="Chromosome X"/>
</dbReference>
<evidence type="ECO:0000256" key="4">
    <source>
        <dbReference type="ARBA" id="ARBA00022989"/>
    </source>
</evidence>
<evidence type="ECO:0000256" key="1">
    <source>
        <dbReference type="ARBA" id="ARBA00004479"/>
    </source>
</evidence>
<evidence type="ECO:0000256" key="2">
    <source>
        <dbReference type="ARBA" id="ARBA00022692"/>
    </source>
</evidence>
<keyword evidence="5 8" id="KW-0472">Membrane</keyword>
<keyword evidence="2 8" id="KW-0812">Transmembrane</keyword>
<dbReference type="InterPro" id="IPR003961">
    <property type="entry name" value="FN3_dom"/>
</dbReference>
<dbReference type="SUPFAM" id="SSF49265">
    <property type="entry name" value="Fibronectin type III"/>
    <property type="match status" value="2"/>
</dbReference>
<reference evidence="11" key="1">
    <citation type="submission" date="2025-08" db="UniProtKB">
        <authorList>
            <consortium name="RefSeq"/>
        </authorList>
    </citation>
    <scope>IDENTIFICATION</scope>
    <source>
        <tissue evidence="11">Cell line</tissue>
    </source>
</reference>
<gene>
    <name evidence="11" type="primary">CSF2RA</name>
</gene>
<feature type="domain" description="Fibronectin type-III" evidence="9">
    <location>
        <begin position="87"/>
        <end position="187"/>
    </location>
</feature>
<evidence type="ECO:0000256" key="8">
    <source>
        <dbReference type="SAM" id="Phobius"/>
    </source>
</evidence>
<evidence type="ECO:0000256" key="3">
    <source>
        <dbReference type="ARBA" id="ARBA00022729"/>
    </source>
</evidence>
<proteinExistence type="predicted"/>
<dbReference type="PANTHER" id="PTHR23037:SF46">
    <property type="entry name" value="INTERLEUKIN 5 RECEPTOR SUBUNIT ALPHA"/>
    <property type="match status" value="1"/>
</dbReference>
<keyword evidence="6 11" id="KW-0675">Receptor</keyword>
<comment type="subcellular location">
    <subcellularLocation>
        <location evidence="1">Membrane</location>
        <topology evidence="1">Single-pass type I membrane protein</topology>
    </subcellularLocation>
</comment>
<name>A0ABM4ZER9_VULVU</name>
<keyword evidence="7" id="KW-0325">Glycoprotein</keyword>
<dbReference type="PROSITE" id="PS01356">
    <property type="entry name" value="HEMATOPO_REC_S_F2"/>
    <property type="match status" value="1"/>
</dbReference>
<dbReference type="RefSeq" id="XP_072601036.1">
    <property type="nucleotide sequence ID" value="XM_072744935.1"/>
</dbReference>
<dbReference type="PROSITE" id="PS50853">
    <property type="entry name" value="FN3"/>
    <property type="match status" value="1"/>
</dbReference>
<keyword evidence="10" id="KW-1185">Reference proteome</keyword>
<evidence type="ECO:0000256" key="7">
    <source>
        <dbReference type="ARBA" id="ARBA00023180"/>
    </source>
</evidence>
<dbReference type="InterPro" id="IPR013783">
    <property type="entry name" value="Ig-like_fold"/>
</dbReference>
<accession>A0ABM4ZER9</accession>
<dbReference type="PANTHER" id="PTHR23037">
    <property type="entry name" value="CYTOKINE RECEPTOR"/>
    <property type="match status" value="1"/>
</dbReference>
<dbReference type="GeneID" id="112908959"/>
<dbReference type="InterPro" id="IPR036116">
    <property type="entry name" value="FN3_sf"/>
</dbReference>
<dbReference type="InterPro" id="IPR003532">
    <property type="entry name" value="Short_hematopoietin_rcpt_2_CS"/>
</dbReference>
<evidence type="ECO:0000259" key="9">
    <source>
        <dbReference type="PROSITE" id="PS50853"/>
    </source>
</evidence>
<evidence type="ECO:0000256" key="6">
    <source>
        <dbReference type="ARBA" id="ARBA00023170"/>
    </source>
</evidence>
<feature type="transmembrane region" description="Helical" evidence="8">
    <location>
        <begin position="194"/>
        <end position="213"/>
    </location>
</feature>
<evidence type="ECO:0000313" key="10">
    <source>
        <dbReference type="Proteomes" id="UP001652641"/>
    </source>
</evidence>